<dbReference type="GO" id="GO:0016787">
    <property type="term" value="F:hydrolase activity"/>
    <property type="evidence" value="ECO:0007669"/>
    <property type="project" value="UniProtKB-KW"/>
</dbReference>
<feature type="chain" id="PRO_5024393691" evidence="6">
    <location>
        <begin position="23"/>
        <end position="316"/>
    </location>
</feature>
<dbReference type="RefSeq" id="WP_025863856.1">
    <property type="nucleotide sequence ID" value="NZ_BLAX01000001.1"/>
</dbReference>
<dbReference type="SUPFAM" id="SSF88713">
    <property type="entry name" value="Glycoside hydrolase/deacetylase"/>
    <property type="match status" value="1"/>
</dbReference>
<dbReference type="Pfam" id="PF04794">
    <property type="entry name" value="YdjC"/>
    <property type="match status" value="1"/>
</dbReference>
<gene>
    <name evidence="7" type="ORF">PbJCM13498_28430</name>
</gene>
<evidence type="ECO:0000313" key="7">
    <source>
        <dbReference type="EMBL" id="GET33980.1"/>
    </source>
</evidence>
<reference evidence="7 8" key="1">
    <citation type="submission" date="2019-10" db="EMBL/GenBank/DDBJ databases">
        <title>Prolixibacter strains distinguished by the presence of nitrate reductase genes were adept at nitrate-dependent anaerobic corrosion of metallic iron and carbon steel.</title>
        <authorList>
            <person name="Iino T."/>
            <person name="Shono N."/>
            <person name="Ito K."/>
            <person name="Nakamura R."/>
            <person name="Sueoka K."/>
            <person name="Harayama S."/>
            <person name="Ohkuma M."/>
        </authorList>
    </citation>
    <scope>NUCLEOTIDE SEQUENCE [LARGE SCALE GENOMIC DNA]</scope>
    <source>
        <strain evidence="7 8">JCM 13498</strain>
    </source>
</reference>
<keyword evidence="4" id="KW-0460">Magnesium</keyword>
<dbReference type="CDD" id="cd10802">
    <property type="entry name" value="YdjC_TTHB029_like"/>
    <property type="match status" value="1"/>
</dbReference>
<evidence type="ECO:0000256" key="5">
    <source>
        <dbReference type="ARBA" id="ARBA00023277"/>
    </source>
</evidence>
<dbReference type="InterPro" id="IPR011330">
    <property type="entry name" value="Glyco_hydro/deAcase_b/a-brl"/>
</dbReference>
<evidence type="ECO:0000256" key="2">
    <source>
        <dbReference type="ARBA" id="ARBA00022723"/>
    </source>
</evidence>
<dbReference type="InterPro" id="IPR006879">
    <property type="entry name" value="YdjC-like"/>
</dbReference>
<evidence type="ECO:0000256" key="6">
    <source>
        <dbReference type="SAM" id="SignalP"/>
    </source>
</evidence>
<evidence type="ECO:0000256" key="1">
    <source>
        <dbReference type="ARBA" id="ARBA00001946"/>
    </source>
</evidence>
<dbReference type="AlphaFoldDB" id="A0A5M4B1C6"/>
<feature type="signal peptide" evidence="6">
    <location>
        <begin position="1"/>
        <end position="22"/>
    </location>
</feature>
<comment type="cofactor">
    <cofactor evidence="1">
        <name>Mg(2+)</name>
        <dbReference type="ChEBI" id="CHEBI:18420"/>
    </cofactor>
</comment>
<dbReference type="Gene3D" id="3.20.20.370">
    <property type="entry name" value="Glycoside hydrolase/deacetylase"/>
    <property type="match status" value="1"/>
</dbReference>
<organism evidence="7 8">
    <name type="scientific">Prolixibacter bellariivorans</name>
    <dbReference type="NCBI Taxonomy" id="314319"/>
    <lineage>
        <taxon>Bacteria</taxon>
        <taxon>Pseudomonadati</taxon>
        <taxon>Bacteroidota</taxon>
        <taxon>Bacteroidia</taxon>
        <taxon>Marinilabiliales</taxon>
        <taxon>Prolixibacteraceae</taxon>
        <taxon>Prolixibacter</taxon>
    </lineage>
</organism>
<keyword evidence="2" id="KW-0479">Metal-binding</keyword>
<evidence type="ECO:0000256" key="4">
    <source>
        <dbReference type="ARBA" id="ARBA00022842"/>
    </source>
</evidence>
<comment type="caution">
    <text evidence="7">The sequence shown here is derived from an EMBL/GenBank/DDBJ whole genome shotgun (WGS) entry which is preliminary data.</text>
</comment>
<keyword evidence="5" id="KW-0119">Carbohydrate metabolism</keyword>
<sequence length="316" mass="35447">MKLKTILIGILMLSLSTQGLVAQQTQNLAEKLGYDKDAKLLIIHADDLGLSHGTNSAVISAFNKGGITSGSIMVPCPWFPEIASFAKTNPKADIGIHLTLTSEWENYKFGPVTSADLVPSLQNKQGYFYPTVEAFGAKANPAEVEKELRAQIERAMAFGIHPTHFDNHMGSVMVNPAFYQILLKLGHEYRVPVLAPKDMLLAAAPQFLEQIAKDNVLVDHLFMLNQAPVAGNWLQPYREFVENMQPGLNQIIVHLAYDNDESRAVMIHHDDFGAQWRQNDYDLMTSDKMKRLLSDNNIKLVTWRQIKNVMYPANEQ</sequence>
<evidence type="ECO:0000313" key="8">
    <source>
        <dbReference type="Proteomes" id="UP000391834"/>
    </source>
</evidence>
<proteinExistence type="predicted"/>
<dbReference type="Proteomes" id="UP000391834">
    <property type="component" value="Unassembled WGS sequence"/>
</dbReference>
<dbReference type="GO" id="GO:0046872">
    <property type="term" value="F:metal ion binding"/>
    <property type="evidence" value="ECO:0007669"/>
    <property type="project" value="UniProtKB-KW"/>
</dbReference>
<accession>A0A5M4B1C6</accession>
<name>A0A5M4B1C6_9BACT</name>
<dbReference type="EMBL" id="BLAX01000001">
    <property type="protein sequence ID" value="GET33980.1"/>
    <property type="molecule type" value="Genomic_DNA"/>
</dbReference>
<dbReference type="PANTHER" id="PTHR31609:SF1">
    <property type="entry name" value="CARBOHYDRATE DEACETYLASE"/>
    <property type="match status" value="1"/>
</dbReference>
<dbReference type="GO" id="GO:0005975">
    <property type="term" value="P:carbohydrate metabolic process"/>
    <property type="evidence" value="ECO:0007669"/>
    <property type="project" value="InterPro"/>
</dbReference>
<dbReference type="GO" id="GO:0019213">
    <property type="term" value="F:deacetylase activity"/>
    <property type="evidence" value="ECO:0007669"/>
    <property type="project" value="TreeGrafter"/>
</dbReference>
<dbReference type="OrthoDB" id="9773047at2"/>
<evidence type="ECO:0000256" key="3">
    <source>
        <dbReference type="ARBA" id="ARBA00022801"/>
    </source>
</evidence>
<keyword evidence="8" id="KW-1185">Reference proteome</keyword>
<keyword evidence="6" id="KW-0732">Signal</keyword>
<protein>
    <submittedName>
        <fullName evidence="7">Carbohydrate deacetylase</fullName>
    </submittedName>
</protein>
<dbReference type="PANTHER" id="PTHR31609">
    <property type="entry name" value="YDJC DEACETYLASE FAMILY MEMBER"/>
    <property type="match status" value="1"/>
</dbReference>
<keyword evidence="3" id="KW-0378">Hydrolase</keyword>